<dbReference type="EMBL" id="MN739969">
    <property type="protein sequence ID" value="QHT80434.1"/>
    <property type="molecule type" value="Genomic_DNA"/>
</dbReference>
<feature type="compositionally biased region" description="Basic and acidic residues" evidence="1">
    <location>
        <begin position="49"/>
        <end position="59"/>
    </location>
</feature>
<sequence length="59" mass="6788">MIYNRLLFLTGLIHCFDYIPILCLYPFRKAQKSIPSVSMQKNGIIPPDPPKRGIQEKIA</sequence>
<evidence type="ECO:0000313" key="2">
    <source>
        <dbReference type="EMBL" id="QHT80434.1"/>
    </source>
</evidence>
<protein>
    <submittedName>
        <fullName evidence="2">Uncharacterized protein</fullName>
    </submittedName>
</protein>
<organism evidence="2">
    <name type="scientific">viral metagenome</name>
    <dbReference type="NCBI Taxonomy" id="1070528"/>
    <lineage>
        <taxon>unclassified sequences</taxon>
        <taxon>metagenomes</taxon>
        <taxon>organismal metagenomes</taxon>
    </lineage>
</organism>
<accession>A0A6C0HJ18</accession>
<dbReference type="AlphaFoldDB" id="A0A6C0HJ18"/>
<reference evidence="2" key="1">
    <citation type="journal article" date="2020" name="Nature">
        <title>Giant virus diversity and host interactions through global metagenomics.</title>
        <authorList>
            <person name="Schulz F."/>
            <person name="Roux S."/>
            <person name="Paez-Espino D."/>
            <person name="Jungbluth S."/>
            <person name="Walsh D.A."/>
            <person name="Denef V.J."/>
            <person name="McMahon K.D."/>
            <person name="Konstantinidis K.T."/>
            <person name="Eloe-Fadrosh E.A."/>
            <person name="Kyrpides N.C."/>
            <person name="Woyke T."/>
        </authorList>
    </citation>
    <scope>NUCLEOTIDE SEQUENCE</scope>
    <source>
        <strain evidence="2">GVMAG-M-3300023184-120</strain>
    </source>
</reference>
<feature type="region of interest" description="Disordered" evidence="1">
    <location>
        <begin position="40"/>
        <end position="59"/>
    </location>
</feature>
<proteinExistence type="predicted"/>
<name>A0A6C0HJ18_9ZZZZ</name>
<evidence type="ECO:0000256" key="1">
    <source>
        <dbReference type="SAM" id="MobiDB-lite"/>
    </source>
</evidence>